<keyword evidence="19" id="KW-1185">Reference proteome</keyword>
<dbReference type="GO" id="GO:0005634">
    <property type="term" value="C:nucleus"/>
    <property type="evidence" value="ECO:0007669"/>
    <property type="project" value="UniProtKB-SubCell"/>
</dbReference>
<evidence type="ECO:0000256" key="15">
    <source>
        <dbReference type="SAM" id="MobiDB-lite"/>
    </source>
</evidence>
<dbReference type="STRING" id="103372.F4WM37"/>
<dbReference type="GO" id="GO:0005813">
    <property type="term" value="C:centrosome"/>
    <property type="evidence" value="ECO:0007669"/>
    <property type="project" value="UniProtKB-SubCell"/>
</dbReference>
<evidence type="ECO:0000256" key="5">
    <source>
        <dbReference type="ARBA" id="ARBA00022679"/>
    </source>
</evidence>
<dbReference type="AlphaFoldDB" id="F4WM37"/>
<dbReference type="OrthoDB" id="1937912at2759"/>
<evidence type="ECO:0000256" key="2">
    <source>
        <dbReference type="ARBA" id="ARBA00004300"/>
    </source>
</evidence>
<dbReference type="InterPro" id="IPR037800">
    <property type="entry name" value="GCN5"/>
</dbReference>
<dbReference type="Pfam" id="PF00439">
    <property type="entry name" value="Bromodomain"/>
    <property type="match status" value="1"/>
</dbReference>
<keyword evidence="6" id="KW-0805">Transcription regulation</keyword>
<keyword evidence="12" id="KW-0012">Acyltransferase</keyword>
<dbReference type="GO" id="GO:0140672">
    <property type="term" value="C:ATAC complex"/>
    <property type="evidence" value="ECO:0007669"/>
    <property type="project" value="TreeGrafter"/>
</dbReference>
<keyword evidence="9" id="KW-0804">Transcription</keyword>
<sequence length="826" mass="94847">MRGIALPESPAEALHVAGLAFRVRETRMPAKRSISEYPELVSFRTIHLCSLLMASEDVNSHTILNASEETAQSVTSISQESNNKNVNSSKPQTQGNPMSNLQRIQQRKQQTYNWPQEKKLLKLANYSACQTQDCKCTGWKNAQSIIKSPKGEIQQPLISFSDSCKMCIHPLENHIKHLSVQSDDEINRLLRMAIDADNILTCSHREIDPDTKKVYFYLYKLLRNCILSMTKPIVEGPLGQPPFERPNIAKAVMNFVLYKFSHLPPADWQIMCDTAKMFLHCLNFWNFEAPSARQATINADEAPAYKINYTRWLVFCHVPAFCDSLPHHDTPLVFGKTLLQAVFKRLCRDLMNKCHNERDKITPEKRIIVLTHLPKFLSALEAEIYSDSSPMWDPEFKQAPPSHAQAALESKAQQRKTGEFEKVIITPNEKDNYTTINISPGIRRLSEKRFYFEGRSDAKKRKNEEVFEDLPDETVAEIVATINDPNYMYGPDAVFPPDVPRDETAKIEESRKIIEFHVVGNSLTQPVSKQTMLWLIGLHNVFSHQLVRMPKEYISQFVFDPKHKTLALIKSGRPIGGICFRMFPTQGFTEIVFCAVTSQEQVKGYGTHLMNMLKDYHIKNNILHFLTFADEFAIGYFKKQGFSKDIKLPKPMYHGYIKDYEGATLMHCELNAKIVYTEFTAVLRKQKEIVKKLIYQRQQDIQKIHPGLTCFKDGVKSIPVESIPGIRETGWKNYAQTRTRGVVKGTQGSELIDCMDMSESLYNTLNSVLNSVKNHISAWPFLEPVDKDEVPDYYDHIKYPMDLKTMDERLKSKYCVTRRLFIADMT</sequence>
<comment type="subcellular location">
    <subcellularLocation>
        <location evidence="2">Cytoplasm</location>
        <location evidence="2">Cytoskeleton</location>
        <location evidence="2">Microtubule organizing center</location>
        <location evidence="2">Centrosome</location>
    </subcellularLocation>
    <subcellularLocation>
        <location evidence="1">Nucleus</location>
    </subcellularLocation>
</comment>
<dbReference type="InParanoid" id="F4WM37"/>
<dbReference type="SUPFAM" id="SSF55729">
    <property type="entry name" value="Acyl-CoA N-acyltransferases (Nat)"/>
    <property type="match status" value="1"/>
</dbReference>
<evidence type="ECO:0000256" key="11">
    <source>
        <dbReference type="ARBA" id="ARBA00023242"/>
    </source>
</evidence>
<evidence type="ECO:0000256" key="13">
    <source>
        <dbReference type="ARBA" id="ARBA00048940"/>
    </source>
</evidence>
<evidence type="ECO:0000256" key="4">
    <source>
        <dbReference type="ARBA" id="ARBA00013184"/>
    </source>
</evidence>
<keyword evidence="10" id="KW-0206">Cytoskeleton</keyword>
<dbReference type="InterPro" id="IPR036427">
    <property type="entry name" value="Bromodomain-like_sf"/>
</dbReference>
<dbReference type="GO" id="GO:0043992">
    <property type="term" value="F:histone H3K9 acetyltransferase activity"/>
    <property type="evidence" value="ECO:0007669"/>
    <property type="project" value="UniProtKB-ARBA"/>
</dbReference>
<evidence type="ECO:0000256" key="12">
    <source>
        <dbReference type="ARBA" id="ARBA00023315"/>
    </source>
</evidence>
<dbReference type="PRINTS" id="PR00503">
    <property type="entry name" value="BROMODOMAIN"/>
</dbReference>
<evidence type="ECO:0000313" key="18">
    <source>
        <dbReference type="EMBL" id="EGI64681.1"/>
    </source>
</evidence>
<evidence type="ECO:0000256" key="14">
    <source>
        <dbReference type="PROSITE-ProRule" id="PRU00035"/>
    </source>
</evidence>
<dbReference type="FunCoup" id="F4WM37">
    <property type="interactions" value="409"/>
</dbReference>
<evidence type="ECO:0000256" key="1">
    <source>
        <dbReference type="ARBA" id="ARBA00004123"/>
    </source>
</evidence>
<proteinExistence type="inferred from homology"/>
<evidence type="ECO:0000256" key="6">
    <source>
        <dbReference type="ARBA" id="ARBA00023015"/>
    </source>
</evidence>
<dbReference type="Pfam" id="PF00583">
    <property type="entry name" value="Acetyltransf_1"/>
    <property type="match status" value="1"/>
</dbReference>
<evidence type="ECO:0000313" key="19">
    <source>
        <dbReference type="Proteomes" id="UP000007755"/>
    </source>
</evidence>
<evidence type="ECO:0000256" key="8">
    <source>
        <dbReference type="ARBA" id="ARBA00023159"/>
    </source>
</evidence>
<evidence type="ECO:0000256" key="9">
    <source>
        <dbReference type="ARBA" id="ARBA00023163"/>
    </source>
</evidence>
<keyword evidence="11" id="KW-0539">Nucleus</keyword>
<keyword evidence="7 14" id="KW-0103">Bromodomain</keyword>
<dbReference type="PANTHER" id="PTHR45750:SF3">
    <property type="entry name" value="HISTONE ACETYLTRANSFERASE"/>
    <property type="match status" value="1"/>
</dbReference>
<dbReference type="InterPro" id="IPR001487">
    <property type="entry name" value="Bromodomain"/>
</dbReference>
<dbReference type="SUPFAM" id="SSF47370">
    <property type="entry name" value="Bromodomain"/>
    <property type="match status" value="1"/>
</dbReference>
<accession>F4WM37</accession>
<organism evidence="19">
    <name type="scientific">Acromyrmex echinatior</name>
    <name type="common">Panamanian leafcutter ant</name>
    <name type="synonym">Acromyrmex octospinosus echinatior</name>
    <dbReference type="NCBI Taxonomy" id="103372"/>
    <lineage>
        <taxon>Eukaryota</taxon>
        <taxon>Metazoa</taxon>
        <taxon>Ecdysozoa</taxon>
        <taxon>Arthropoda</taxon>
        <taxon>Hexapoda</taxon>
        <taxon>Insecta</taxon>
        <taxon>Pterygota</taxon>
        <taxon>Neoptera</taxon>
        <taxon>Endopterygota</taxon>
        <taxon>Hymenoptera</taxon>
        <taxon>Apocrita</taxon>
        <taxon>Aculeata</taxon>
        <taxon>Formicoidea</taxon>
        <taxon>Formicidae</taxon>
        <taxon>Myrmicinae</taxon>
        <taxon>Acromyrmex</taxon>
    </lineage>
</organism>
<feature type="domain" description="N-acetyltransferase" evidence="17">
    <location>
        <begin position="525"/>
        <end position="671"/>
    </location>
</feature>
<dbReference type="Proteomes" id="UP000007755">
    <property type="component" value="Unassembled WGS sequence"/>
</dbReference>
<dbReference type="CDD" id="cd04301">
    <property type="entry name" value="NAT_SF"/>
    <property type="match status" value="1"/>
</dbReference>
<dbReference type="Pfam" id="PF06466">
    <property type="entry name" value="PCAF_N"/>
    <property type="match status" value="1"/>
</dbReference>
<gene>
    <name evidence="18" type="ORF">G5I_06870</name>
</gene>
<dbReference type="PANTHER" id="PTHR45750">
    <property type="entry name" value="GH11602P"/>
    <property type="match status" value="1"/>
</dbReference>
<evidence type="ECO:0000256" key="3">
    <source>
        <dbReference type="ARBA" id="ARBA00008607"/>
    </source>
</evidence>
<dbReference type="InterPro" id="IPR016181">
    <property type="entry name" value="Acyl_CoA_acyltransferase"/>
</dbReference>
<dbReference type="Gene3D" id="3.40.630.30">
    <property type="match status" value="1"/>
</dbReference>
<feature type="domain" description="Bromo" evidence="16">
    <location>
        <begin position="773"/>
        <end position="826"/>
    </location>
</feature>
<dbReference type="InterPro" id="IPR000182">
    <property type="entry name" value="GNAT_dom"/>
</dbReference>
<comment type="similarity">
    <text evidence="3">Belongs to the acetyltransferase family. GCN5 subfamily.</text>
</comment>
<feature type="region of interest" description="Disordered" evidence="15">
    <location>
        <begin position="74"/>
        <end position="99"/>
    </location>
</feature>
<evidence type="ECO:0000256" key="7">
    <source>
        <dbReference type="ARBA" id="ARBA00023117"/>
    </source>
</evidence>
<evidence type="ECO:0000256" key="10">
    <source>
        <dbReference type="ARBA" id="ARBA00023212"/>
    </source>
</evidence>
<keyword evidence="5 18" id="KW-0808">Transferase</keyword>
<dbReference type="EC" id="2.3.1.48" evidence="4"/>
<dbReference type="FunFam" id="3.40.630.30:FF:000004">
    <property type="entry name" value="Histone acetyltransferase KAT2A"/>
    <property type="match status" value="1"/>
</dbReference>
<dbReference type="PROSITE" id="PS50014">
    <property type="entry name" value="BROMODOMAIN_2"/>
    <property type="match status" value="1"/>
</dbReference>
<protein>
    <recommendedName>
        <fullName evidence="4">histone acetyltransferase</fullName>
        <ecNumber evidence="4">2.3.1.48</ecNumber>
    </recommendedName>
</protein>
<reference evidence="18" key="1">
    <citation type="submission" date="2011-02" db="EMBL/GenBank/DDBJ databases">
        <title>The genome of the leaf-cutting ant Acromyrmex echinatior suggests key adaptations to social evolution and fungus farming.</title>
        <authorList>
            <person name="Nygaard S."/>
            <person name="Zhang G."/>
        </authorList>
    </citation>
    <scope>NUCLEOTIDE SEQUENCE</scope>
</reference>
<dbReference type="eggNOG" id="KOG1472">
    <property type="taxonomic scope" value="Eukaryota"/>
</dbReference>
<dbReference type="EMBL" id="GL888217">
    <property type="protein sequence ID" value="EGI64681.1"/>
    <property type="molecule type" value="Genomic_DNA"/>
</dbReference>
<dbReference type="PROSITE" id="PS51186">
    <property type="entry name" value="GNAT"/>
    <property type="match status" value="1"/>
</dbReference>
<comment type="catalytic activity">
    <reaction evidence="13">
        <text>L-lysyl-[histone] + acetyl-CoA = N(6)-acetyl-L-lysyl-[histone] + CoA + H(+)</text>
        <dbReference type="Rhea" id="RHEA:21992"/>
        <dbReference type="Rhea" id="RHEA-COMP:9845"/>
        <dbReference type="Rhea" id="RHEA-COMP:11338"/>
        <dbReference type="ChEBI" id="CHEBI:15378"/>
        <dbReference type="ChEBI" id="CHEBI:29969"/>
        <dbReference type="ChEBI" id="CHEBI:57287"/>
        <dbReference type="ChEBI" id="CHEBI:57288"/>
        <dbReference type="ChEBI" id="CHEBI:61930"/>
        <dbReference type="EC" id="2.3.1.48"/>
    </reaction>
    <physiologicalReaction direction="left-to-right" evidence="13">
        <dbReference type="Rhea" id="RHEA:21993"/>
    </physiologicalReaction>
</comment>
<dbReference type="Gene3D" id="1.20.920.10">
    <property type="entry name" value="Bromodomain-like"/>
    <property type="match status" value="1"/>
</dbReference>
<keyword evidence="8" id="KW-0010">Activator</keyword>
<dbReference type="SMART" id="SM00297">
    <property type="entry name" value="BROMO"/>
    <property type="match status" value="1"/>
</dbReference>
<evidence type="ECO:0000259" key="16">
    <source>
        <dbReference type="PROSITE" id="PS50014"/>
    </source>
</evidence>
<dbReference type="InterPro" id="IPR009464">
    <property type="entry name" value="PCAF_N"/>
</dbReference>
<dbReference type="GO" id="GO:0045944">
    <property type="term" value="P:positive regulation of transcription by RNA polymerase II"/>
    <property type="evidence" value="ECO:0007669"/>
    <property type="project" value="TreeGrafter"/>
</dbReference>
<name>F4WM37_ACREC</name>
<keyword evidence="10" id="KW-0963">Cytoplasm</keyword>
<evidence type="ECO:0000259" key="17">
    <source>
        <dbReference type="PROSITE" id="PS51186"/>
    </source>
</evidence>